<feature type="binding site" evidence="7">
    <location>
        <position position="135"/>
    </location>
    <ligand>
        <name>sn-glycerol 3-phosphate</name>
        <dbReference type="ChEBI" id="CHEBI:57597"/>
    </ligand>
</feature>
<comment type="caution">
    <text evidence="7">Lacks conserved residue(s) required for the propagation of feature annotation.</text>
</comment>
<dbReference type="PANTHER" id="PTHR11728">
    <property type="entry name" value="GLYCEROL-3-PHOSPHATE DEHYDROGENASE"/>
    <property type="match status" value="1"/>
</dbReference>
<feature type="binding site" evidence="7">
    <location>
        <position position="243"/>
    </location>
    <ligand>
        <name>sn-glycerol 3-phosphate</name>
        <dbReference type="ChEBI" id="CHEBI:57597"/>
    </ligand>
</feature>
<dbReference type="Pfam" id="PF01210">
    <property type="entry name" value="NAD_Gly3P_dh_N"/>
    <property type="match status" value="1"/>
</dbReference>
<evidence type="ECO:0000259" key="11">
    <source>
        <dbReference type="Pfam" id="PF07479"/>
    </source>
</evidence>
<accession>A0ABX8UYT1</accession>
<comment type="subcellular location">
    <subcellularLocation>
        <location evidence="7">Cytoplasm</location>
    </subcellularLocation>
</comment>
<keyword evidence="3 7" id="KW-0560">Oxidoreductase</keyword>
<comment type="catalytic activity">
    <reaction evidence="7 9">
        <text>sn-glycerol 3-phosphate + NADP(+) = dihydroxyacetone phosphate + NADPH + H(+)</text>
        <dbReference type="Rhea" id="RHEA:11096"/>
        <dbReference type="ChEBI" id="CHEBI:15378"/>
        <dbReference type="ChEBI" id="CHEBI:57597"/>
        <dbReference type="ChEBI" id="CHEBI:57642"/>
        <dbReference type="ChEBI" id="CHEBI:57783"/>
        <dbReference type="ChEBI" id="CHEBI:58349"/>
        <dbReference type="EC" id="1.1.1.94"/>
    </reaction>
</comment>
<evidence type="ECO:0000256" key="1">
    <source>
        <dbReference type="ARBA" id="ARBA00011009"/>
    </source>
</evidence>
<keyword evidence="5 7" id="KW-0594">Phospholipid biosynthesis</keyword>
<sequence>MKIGYLGAGTWGFCLAALLASKGHKVILWTAKPEFADLLSEKREHPKLLRCKASDNLSFTSDLSEAVEGAEYIVESVTSKGIRPVFEQVLERGKVHCPVIVTSKGIEQNTGLLLHEVVLEVLGEKMRDKIACLSGPSHAEEVIQKLPTSIVCAAYHVPLMHQVVDLFMTSYFRIYPNADINGVAFGGAMKNIIAIACGISDGLGFGDNTKSALMTRGLHEIRKLSVTKKCNPETLNGLSGLGDLCVTCLSKLSRNYMFGRLIADGLTRERAQEKINMVVEGAYTCISALQLAEKKNIPVPITAAICSILYEQLDPRDAVKSLLQRAIKEEHL</sequence>
<evidence type="ECO:0000256" key="5">
    <source>
        <dbReference type="ARBA" id="ARBA00023209"/>
    </source>
</evidence>
<dbReference type="SUPFAM" id="SSF48179">
    <property type="entry name" value="6-phosphogluconate dehydrogenase C-terminal domain-like"/>
    <property type="match status" value="1"/>
</dbReference>
<keyword evidence="13" id="KW-1185">Reference proteome</keyword>
<evidence type="ECO:0000313" key="13">
    <source>
        <dbReference type="Proteomes" id="UP000826014"/>
    </source>
</evidence>
<feature type="domain" description="Glycerol-3-phosphate dehydrogenase NAD-dependent N-terminal" evidence="10">
    <location>
        <begin position="2"/>
        <end position="155"/>
    </location>
</feature>
<feature type="binding site" evidence="7">
    <location>
        <position position="139"/>
    </location>
    <ligand>
        <name>NADPH</name>
        <dbReference type="ChEBI" id="CHEBI:57783"/>
    </ligand>
</feature>
<feature type="domain" description="Glycerol-3-phosphate dehydrogenase NAD-dependent C-terminal" evidence="11">
    <location>
        <begin position="179"/>
        <end position="320"/>
    </location>
</feature>
<feature type="active site" description="Proton acceptor" evidence="7">
    <location>
        <position position="190"/>
    </location>
</feature>
<evidence type="ECO:0000256" key="7">
    <source>
        <dbReference type="HAMAP-Rule" id="MF_00394"/>
    </source>
</evidence>
<dbReference type="InterPro" id="IPR036291">
    <property type="entry name" value="NAD(P)-bd_dom_sf"/>
</dbReference>
<evidence type="ECO:0000256" key="3">
    <source>
        <dbReference type="ARBA" id="ARBA00023002"/>
    </source>
</evidence>
<comment type="pathway">
    <text evidence="7">Membrane lipid metabolism; glycerophospholipid metabolism.</text>
</comment>
<feature type="binding site" evidence="7">
    <location>
        <position position="278"/>
    </location>
    <ligand>
        <name>NADPH</name>
        <dbReference type="ChEBI" id="CHEBI:57783"/>
    </ligand>
</feature>
<dbReference type="PIRSF" id="PIRSF000114">
    <property type="entry name" value="Glycerol-3-P_dh"/>
    <property type="match status" value="1"/>
</dbReference>
<evidence type="ECO:0000256" key="9">
    <source>
        <dbReference type="RuleBase" id="RU000439"/>
    </source>
</evidence>
<dbReference type="SUPFAM" id="SSF51735">
    <property type="entry name" value="NAD(P)-binding Rossmann-fold domains"/>
    <property type="match status" value="1"/>
</dbReference>
<gene>
    <name evidence="7" type="primary">gpsA</name>
    <name evidence="12" type="ORF">RHABOEDO_000225</name>
</gene>
<dbReference type="NCBIfam" id="NF000942">
    <property type="entry name" value="PRK00094.1-4"/>
    <property type="match status" value="1"/>
</dbReference>
<feature type="binding site" evidence="7">
    <location>
        <position position="137"/>
    </location>
    <ligand>
        <name>sn-glycerol 3-phosphate</name>
        <dbReference type="ChEBI" id="CHEBI:57597"/>
    </ligand>
</feature>
<dbReference type="EMBL" id="CP075587">
    <property type="protein sequence ID" value="QYF48123.1"/>
    <property type="molecule type" value="Genomic_DNA"/>
</dbReference>
<dbReference type="InterPro" id="IPR006109">
    <property type="entry name" value="G3P_DH_NAD-dep_C"/>
</dbReference>
<dbReference type="InterPro" id="IPR013328">
    <property type="entry name" value="6PGD_dom2"/>
</dbReference>
<comment type="function">
    <text evidence="7">Catalyzes the reduction of the glycolytic intermediate dihydroxyacetone phosphate (DHAP) to sn-glycerol 3-phosphate (G3P), the key precursor for phospholipid synthesis.</text>
</comment>
<feature type="binding site" evidence="7">
    <location>
        <position position="104"/>
    </location>
    <ligand>
        <name>NADPH</name>
        <dbReference type="ChEBI" id="CHEBI:57783"/>
    </ligand>
</feature>
<protein>
    <recommendedName>
        <fullName evidence="7">Glycerol-3-phosphate dehydrogenase [NAD(P)+]</fullName>
        <ecNumber evidence="7">1.1.1.94</ecNumber>
    </recommendedName>
    <alternativeName>
        <fullName evidence="7">NAD(P)(+)-dependent glycerol-3-phosphate dehydrogenase</fullName>
    </alternativeName>
    <alternativeName>
        <fullName evidence="7">NAD(P)H-dependent dihydroxyacetone-phosphate reductase</fullName>
    </alternativeName>
</protein>
<evidence type="ECO:0000259" key="10">
    <source>
        <dbReference type="Pfam" id="PF01210"/>
    </source>
</evidence>
<dbReference type="InterPro" id="IPR008927">
    <property type="entry name" value="6-PGluconate_DH-like_C_sf"/>
</dbReference>
<dbReference type="EC" id="1.1.1.94" evidence="7"/>
<keyword evidence="7" id="KW-0963">Cytoplasm</keyword>
<feature type="binding site" evidence="7">
    <location>
        <position position="280"/>
    </location>
    <ligand>
        <name>NADPH</name>
        <dbReference type="ChEBI" id="CHEBI:57783"/>
    </ligand>
</feature>
<comment type="similarity">
    <text evidence="1 7 8">Belongs to the NAD-dependent glycerol-3-phosphate dehydrogenase family.</text>
</comment>
<dbReference type="NCBIfam" id="NF000940">
    <property type="entry name" value="PRK00094.1-2"/>
    <property type="match status" value="1"/>
</dbReference>
<name>A0ABX8UYT1_9BACT</name>
<dbReference type="InterPro" id="IPR011128">
    <property type="entry name" value="G3P_DH_NAD-dep_N"/>
</dbReference>
<dbReference type="PANTHER" id="PTHR11728:SF1">
    <property type="entry name" value="GLYCEROL-3-PHOSPHATE DEHYDROGENASE [NAD(+)] 2, CHLOROPLASTIC"/>
    <property type="match status" value="1"/>
</dbReference>
<dbReference type="Gene3D" id="1.10.1040.10">
    <property type="entry name" value="N-(1-d-carboxylethyl)-l-norvaline Dehydrogenase, domain 2"/>
    <property type="match status" value="1"/>
</dbReference>
<feature type="binding site" evidence="7">
    <location>
        <position position="104"/>
    </location>
    <ligand>
        <name>sn-glycerol 3-phosphate</name>
        <dbReference type="ChEBI" id="CHEBI:57597"/>
    </ligand>
</feature>
<dbReference type="Pfam" id="PF07479">
    <property type="entry name" value="NAD_Gly3P_dh_C"/>
    <property type="match status" value="1"/>
</dbReference>
<feature type="binding site" evidence="7">
    <location>
        <position position="190"/>
    </location>
    <ligand>
        <name>sn-glycerol 3-phosphate</name>
        <dbReference type="ChEBI" id="CHEBI:57597"/>
    </ligand>
</feature>
<keyword evidence="7" id="KW-0547">Nucleotide-binding</keyword>
<keyword evidence="7" id="KW-0521">NADP</keyword>
<feature type="binding site" evidence="7">
    <location>
        <position position="10"/>
    </location>
    <ligand>
        <name>NADPH</name>
        <dbReference type="ChEBI" id="CHEBI:57783"/>
    </ligand>
</feature>
<reference evidence="12 13" key="1">
    <citation type="journal article" date="2022" name="bioRxiv">
        <title>Ecology and evolution of chlamydial symbionts of arthropods.</title>
        <authorList>
            <person name="Halter T."/>
            <person name="Koestlbacher S."/>
            <person name="Collingro A."/>
            <person name="Sixt B.S."/>
            <person name="Toenshoff E.R."/>
            <person name="Hendrickx F."/>
            <person name="Kostanjsek R."/>
            <person name="Horn M."/>
        </authorList>
    </citation>
    <scope>NUCLEOTIDE SEQUENCE [LARGE SCALE GENOMIC DNA]</scope>
    <source>
        <strain evidence="12">W744xW776</strain>
    </source>
</reference>
<comment type="catalytic activity">
    <reaction evidence="7">
        <text>sn-glycerol 3-phosphate + NAD(+) = dihydroxyacetone phosphate + NADH + H(+)</text>
        <dbReference type="Rhea" id="RHEA:11092"/>
        <dbReference type="ChEBI" id="CHEBI:15378"/>
        <dbReference type="ChEBI" id="CHEBI:57540"/>
        <dbReference type="ChEBI" id="CHEBI:57597"/>
        <dbReference type="ChEBI" id="CHEBI:57642"/>
        <dbReference type="ChEBI" id="CHEBI:57945"/>
        <dbReference type="EC" id="1.1.1.94"/>
    </reaction>
</comment>
<feature type="binding site" evidence="7">
    <location>
        <position position="32"/>
    </location>
    <ligand>
        <name>NADPH</name>
        <dbReference type="ChEBI" id="CHEBI:57783"/>
    </ligand>
</feature>
<keyword evidence="4 7" id="KW-0443">Lipid metabolism</keyword>
<evidence type="ECO:0000256" key="8">
    <source>
        <dbReference type="RuleBase" id="RU000437"/>
    </source>
</evidence>
<evidence type="ECO:0000256" key="4">
    <source>
        <dbReference type="ARBA" id="ARBA00023098"/>
    </source>
</evidence>
<feature type="binding site" evidence="7">
    <location>
        <position position="254"/>
    </location>
    <ligand>
        <name>sn-glycerol 3-phosphate</name>
        <dbReference type="ChEBI" id="CHEBI:57597"/>
    </ligand>
</feature>
<evidence type="ECO:0000256" key="6">
    <source>
        <dbReference type="ARBA" id="ARBA00023264"/>
    </source>
</evidence>
<keyword evidence="2 7" id="KW-0444">Lipid biosynthesis</keyword>
<organism evidence="12 13">
    <name type="scientific">Candidatus Rhabdochlamydia oedothoracis</name>
    <dbReference type="NCBI Taxonomy" id="2720720"/>
    <lineage>
        <taxon>Bacteria</taxon>
        <taxon>Pseudomonadati</taxon>
        <taxon>Chlamydiota</taxon>
        <taxon>Chlamydiia</taxon>
        <taxon>Parachlamydiales</taxon>
        <taxon>Candidatus Rhabdochlamydiaceae</taxon>
        <taxon>Candidatus Rhabdochlamydia</taxon>
    </lineage>
</organism>
<feature type="binding site" evidence="7">
    <location>
        <position position="11"/>
    </location>
    <ligand>
        <name>NADPH</name>
        <dbReference type="ChEBI" id="CHEBI:57783"/>
    </ligand>
</feature>
<evidence type="ECO:0000256" key="2">
    <source>
        <dbReference type="ARBA" id="ARBA00022516"/>
    </source>
</evidence>
<evidence type="ECO:0000313" key="12">
    <source>
        <dbReference type="EMBL" id="QYF48123.1"/>
    </source>
</evidence>
<dbReference type="GO" id="GO:0047952">
    <property type="term" value="F:glycerol-3-phosphate dehydrogenase [NAD(P)+] activity"/>
    <property type="evidence" value="ECO:0007669"/>
    <property type="project" value="UniProtKB-EC"/>
</dbReference>
<proteinExistence type="inferred from homology"/>
<dbReference type="PRINTS" id="PR00077">
    <property type="entry name" value="GPDHDRGNASE"/>
</dbReference>
<feature type="binding site" evidence="7">
    <location>
        <position position="255"/>
    </location>
    <ligand>
        <name>sn-glycerol 3-phosphate</name>
        <dbReference type="ChEBI" id="CHEBI:57597"/>
    </ligand>
</feature>
<dbReference type="PROSITE" id="PS00957">
    <property type="entry name" value="NAD_G3PDH"/>
    <property type="match status" value="1"/>
</dbReference>
<dbReference type="HAMAP" id="MF_00394">
    <property type="entry name" value="NAD_Glyc3P_dehydrog"/>
    <property type="match status" value="1"/>
</dbReference>
<dbReference type="Proteomes" id="UP000826014">
    <property type="component" value="Chromosome"/>
</dbReference>
<feature type="binding site" evidence="7">
    <location>
        <position position="254"/>
    </location>
    <ligand>
        <name>NADPH</name>
        <dbReference type="ChEBI" id="CHEBI:57783"/>
    </ligand>
</feature>
<dbReference type="RefSeq" id="WP_215217091.1">
    <property type="nucleotide sequence ID" value="NZ_CP075587.1"/>
</dbReference>
<feature type="binding site" evidence="7">
    <location>
        <position position="253"/>
    </location>
    <ligand>
        <name>sn-glycerol 3-phosphate</name>
        <dbReference type="ChEBI" id="CHEBI:57597"/>
    </ligand>
</feature>
<keyword evidence="6 7" id="KW-1208">Phospholipid metabolism</keyword>
<dbReference type="Gene3D" id="3.40.50.720">
    <property type="entry name" value="NAD(P)-binding Rossmann-like Domain"/>
    <property type="match status" value="1"/>
</dbReference>
<dbReference type="InterPro" id="IPR006168">
    <property type="entry name" value="G3P_DH_NAD-dep"/>
</dbReference>
<keyword evidence="7 8" id="KW-0520">NAD</keyword>